<dbReference type="InterPro" id="IPR023753">
    <property type="entry name" value="FAD/NAD-binding_dom"/>
</dbReference>
<evidence type="ECO:0000256" key="7">
    <source>
        <dbReference type="ARBA" id="ARBA00023284"/>
    </source>
</evidence>
<sequence length="475" mass="50790">MPEPLRADLCVIGAGSGGLNVAAAGAQLGLSTVLIEGGEMGGDCLNSGCVPSKALIAAARVATQHRLSAAFGVDYAPPRIDFARVRAHVKEAIAAIEPHDSQARYEGLGVRVVRAMARFTGPDRLIAGEQEIAARRFCIATGANPAIPDIVGLDQVPFRTLNDIFDLETLPSHLLIIGGGSGGCELGQAFRRLGARVTILEMKCLLGDADPELVEVVRRRLCAEGVVLREGAQAISVSRQGANLRLTLQEDSKRDTIEGSHLLVAAGRVPASDGLGLEAAGIARQGKAITIDGRCRTSNRRVWAIGDVTGGPQFTHWASHQALVVIKSMMLRLPARTRPLILPRVTFTDPELAQVGMTEVEARAAGHDRLVVRRWPFAENDRAETDRTTAGFVKLVATPKGRILGAGIAGVSAGELIQSWSLALAAGLSLRAFTEMITVYPTLGDASKRAASGFYAERLLNDRTRRWVRWMARWS</sequence>
<dbReference type="Proteomes" id="UP000325797">
    <property type="component" value="Chromosome"/>
</dbReference>
<evidence type="ECO:0000313" key="13">
    <source>
        <dbReference type="EMBL" id="QEX20604.1"/>
    </source>
</evidence>
<keyword evidence="4" id="KW-0521">NADP</keyword>
<feature type="domain" description="FAD/NAD(P)-binding" evidence="12">
    <location>
        <begin position="8"/>
        <end position="322"/>
    </location>
</feature>
<dbReference type="PRINTS" id="PR00411">
    <property type="entry name" value="PNDRDTASEI"/>
</dbReference>
<comment type="similarity">
    <text evidence="1 10">Belongs to the class-I pyridine nucleotide-disulfide oxidoreductase family.</text>
</comment>
<keyword evidence="2 10" id="KW-0285">Flavoprotein</keyword>
<evidence type="ECO:0000256" key="3">
    <source>
        <dbReference type="ARBA" id="ARBA00022827"/>
    </source>
</evidence>
<comment type="cofactor">
    <cofactor evidence="8">
        <name>FAD</name>
        <dbReference type="ChEBI" id="CHEBI:57692"/>
    </cofactor>
    <text evidence="8">Binds 1 FAD per subunit.</text>
</comment>
<feature type="binding site" evidence="8">
    <location>
        <begin position="178"/>
        <end position="185"/>
    </location>
    <ligand>
        <name>NAD(+)</name>
        <dbReference type="ChEBI" id="CHEBI:57540"/>
    </ligand>
</feature>
<evidence type="ECO:0000256" key="9">
    <source>
        <dbReference type="PIRSR" id="PIRSR000350-4"/>
    </source>
</evidence>
<gene>
    <name evidence="13" type="primary">merA1</name>
    <name evidence="13" type="ORF">FRZ61_05220</name>
</gene>
<dbReference type="InterPro" id="IPR004099">
    <property type="entry name" value="Pyr_nucl-diS_OxRdtase_dimer"/>
</dbReference>
<dbReference type="AlphaFoldDB" id="A0A5J6MTL0"/>
<feature type="binding site" evidence="8">
    <location>
        <position position="307"/>
    </location>
    <ligand>
        <name>FAD</name>
        <dbReference type="ChEBI" id="CHEBI:57692"/>
    </ligand>
</feature>
<keyword evidence="7 10" id="KW-0676">Redox-active center</keyword>
<dbReference type="GO" id="GO:0016668">
    <property type="term" value="F:oxidoreductase activity, acting on a sulfur group of donors, NAD(P) as acceptor"/>
    <property type="evidence" value="ECO:0007669"/>
    <property type="project" value="InterPro"/>
</dbReference>
<evidence type="ECO:0000256" key="1">
    <source>
        <dbReference type="ARBA" id="ARBA00007532"/>
    </source>
</evidence>
<dbReference type="Pfam" id="PF02852">
    <property type="entry name" value="Pyr_redox_dim"/>
    <property type="match status" value="1"/>
</dbReference>
<evidence type="ECO:0000256" key="8">
    <source>
        <dbReference type="PIRSR" id="PIRSR000350-3"/>
    </source>
</evidence>
<dbReference type="PRINTS" id="PR00368">
    <property type="entry name" value="FADPNR"/>
</dbReference>
<accession>A0A5J6MTL0</accession>
<evidence type="ECO:0000256" key="4">
    <source>
        <dbReference type="ARBA" id="ARBA00022857"/>
    </source>
</evidence>
<dbReference type="GO" id="GO:0050660">
    <property type="term" value="F:flavin adenine dinucleotide binding"/>
    <property type="evidence" value="ECO:0007669"/>
    <property type="project" value="TreeGrafter"/>
</dbReference>
<dbReference type="SUPFAM" id="SSF55424">
    <property type="entry name" value="FAD/NAD-linked reductases, dimerisation (C-terminal) domain"/>
    <property type="match status" value="1"/>
</dbReference>
<feature type="binding site" evidence="8">
    <location>
        <position position="267"/>
    </location>
    <ligand>
        <name>NAD(+)</name>
        <dbReference type="ChEBI" id="CHEBI:57540"/>
    </ligand>
</feature>
<dbReference type="SUPFAM" id="SSF51905">
    <property type="entry name" value="FAD/NAD(P)-binding domain"/>
    <property type="match status" value="1"/>
</dbReference>
<organism evidence="13 14">
    <name type="scientific">Hypericibacter adhaerens</name>
    <dbReference type="NCBI Taxonomy" id="2602016"/>
    <lineage>
        <taxon>Bacteria</taxon>
        <taxon>Pseudomonadati</taxon>
        <taxon>Pseudomonadota</taxon>
        <taxon>Alphaproteobacteria</taxon>
        <taxon>Rhodospirillales</taxon>
        <taxon>Dongiaceae</taxon>
        <taxon>Hypericibacter</taxon>
    </lineage>
</organism>
<reference evidence="13 14" key="1">
    <citation type="submission" date="2019-08" db="EMBL/GenBank/DDBJ databases">
        <title>Hyperibacter terrae gen. nov., sp. nov. and Hyperibacter viscosus sp. nov., two new members in the family Rhodospirillaceae isolated from the rhizosphere of Hypericum perforatum.</title>
        <authorList>
            <person name="Noviana Z."/>
        </authorList>
    </citation>
    <scope>NUCLEOTIDE SEQUENCE [LARGE SCALE GENOMIC DNA]</scope>
    <source>
        <strain evidence="13 14">R5959</strain>
    </source>
</reference>
<dbReference type="PIRSF" id="PIRSF000350">
    <property type="entry name" value="Mercury_reductase_MerA"/>
    <property type="match status" value="1"/>
</dbReference>
<keyword evidence="6" id="KW-1015">Disulfide bond</keyword>
<dbReference type="PANTHER" id="PTHR43014:SF2">
    <property type="entry name" value="MERCURIC REDUCTASE"/>
    <property type="match status" value="1"/>
</dbReference>
<dbReference type="Pfam" id="PF07992">
    <property type="entry name" value="Pyr_redox_2"/>
    <property type="match status" value="1"/>
</dbReference>
<keyword evidence="3 8" id="KW-0274">FAD</keyword>
<dbReference type="InterPro" id="IPR036188">
    <property type="entry name" value="FAD/NAD-bd_sf"/>
</dbReference>
<keyword evidence="8" id="KW-0547">Nucleotide-binding</keyword>
<dbReference type="InterPro" id="IPR016156">
    <property type="entry name" value="FAD/NAD-linked_Rdtase_dimer_sf"/>
</dbReference>
<evidence type="ECO:0000256" key="6">
    <source>
        <dbReference type="ARBA" id="ARBA00023157"/>
    </source>
</evidence>
<feature type="domain" description="Pyridine nucleotide-disulphide oxidoreductase dimerisation" evidence="11">
    <location>
        <begin position="343"/>
        <end position="450"/>
    </location>
</feature>
<dbReference type="InterPro" id="IPR012999">
    <property type="entry name" value="Pyr_OxRdtase_I_AS"/>
</dbReference>
<dbReference type="RefSeq" id="WP_151114837.1">
    <property type="nucleotide sequence ID" value="NZ_CP042582.1"/>
</dbReference>
<evidence type="ECO:0000256" key="10">
    <source>
        <dbReference type="RuleBase" id="RU003691"/>
    </source>
</evidence>
<name>A0A5J6MTL0_9PROT</name>
<dbReference type="KEGG" id="hadh:FRZ61_05220"/>
<dbReference type="PROSITE" id="PS00076">
    <property type="entry name" value="PYRIDINE_REDOX_1"/>
    <property type="match status" value="1"/>
</dbReference>
<keyword evidence="14" id="KW-1185">Reference proteome</keyword>
<dbReference type="EMBL" id="CP042582">
    <property type="protein sequence ID" value="QEX20604.1"/>
    <property type="molecule type" value="Genomic_DNA"/>
</dbReference>
<dbReference type="OrthoDB" id="9764616at2"/>
<dbReference type="PANTHER" id="PTHR43014">
    <property type="entry name" value="MERCURIC REDUCTASE"/>
    <property type="match status" value="1"/>
</dbReference>
<dbReference type="Gene3D" id="3.50.50.60">
    <property type="entry name" value="FAD/NAD(P)-binding domain"/>
    <property type="match status" value="2"/>
</dbReference>
<proteinExistence type="inferred from homology"/>
<protein>
    <submittedName>
        <fullName evidence="13">Dihydrolipoamide dehydrogenase</fullName>
    </submittedName>
</protein>
<dbReference type="InterPro" id="IPR001100">
    <property type="entry name" value="Pyr_nuc-diS_OxRdtase"/>
</dbReference>
<dbReference type="FunFam" id="3.30.390.30:FF:000001">
    <property type="entry name" value="Dihydrolipoyl dehydrogenase"/>
    <property type="match status" value="1"/>
</dbReference>
<feature type="binding site" evidence="8">
    <location>
        <position position="53"/>
    </location>
    <ligand>
        <name>FAD</name>
        <dbReference type="ChEBI" id="CHEBI:57692"/>
    </ligand>
</feature>
<keyword evidence="5 10" id="KW-0560">Oxidoreductase</keyword>
<keyword evidence="8" id="KW-0520">NAD</keyword>
<evidence type="ECO:0000259" key="12">
    <source>
        <dbReference type="Pfam" id="PF07992"/>
    </source>
</evidence>
<evidence type="ECO:0000313" key="14">
    <source>
        <dbReference type="Proteomes" id="UP000325797"/>
    </source>
</evidence>
<feature type="disulfide bond" description="Redox-active" evidence="9">
    <location>
        <begin position="44"/>
        <end position="49"/>
    </location>
</feature>
<evidence type="ECO:0000256" key="2">
    <source>
        <dbReference type="ARBA" id="ARBA00022630"/>
    </source>
</evidence>
<feature type="binding site" evidence="8">
    <location>
        <position position="201"/>
    </location>
    <ligand>
        <name>NAD(+)</name>
        <dbReference type="ChEBI" id="CHEBI:57540"/>
    </ligand>
</feature>
<evidence type="ECO:0000256" key="5">
    <source>
        <dbReference type="ARBA" id="ARBA00023002"/>
    </source>
</evidence>
<dbReference type="Gene3D" id="3.30.390.30">
    <property type="match status" value="1"/>
</dbReference>
<dbReference type="GO" id="GO:0003955">
    <property type="term" value="F:NAD(P)H dehydrogenase (quinone) activity"/>
    <property type="evidence" value="ECO:0007669"/>
    <property type="project" value="TreeGrafter"/>
</dbReference>
<evidence type="ECO:0000259" key="11">
    <source>
        <dbReference type="Pfam" id="PF02852"/>
    </source>
</evidence>